<feature type="transmembrane region" description="Helical" evidence="2">
    <location>
        <begin position="393"/>
        <end position="411"/>
    </location>
</feature>
<dbReference type="Proteomes" id="UP001150062">
    <property type="component" value="Unassembled WGS sequence"/>
</dbReference>
<evidence type="ECO:0000256" key="2">
    <source>
        <dbReference type="SAM" id="Phobius"/>
    </source>
</evidence>
<sequence>MTYEKKYQTLDNELESGSELEEKNDQLSGQELKLHQISSEKNSHESEIEQKGSGSDSDNLLPSDQDNSLNENNYNNYNHQIGSNANKSIPSNYDQYKVWLDSRFYQYEYLKWFKKSREIYKQNWKVLTCLLFAVFFFLFAILFVTILLTSLSLQGKIFEDVEPKNTESFQGAPSNKLFGTPARFVKKQNRNLFKNKNKNDNDDGNSYESRLGVQEKNLKTKPIPDDENKKIQDYKWSKQTILVLFFGLLALWFLSLIFIPGSIHIIHKAILNYYDIDKQNQKEIKFLDLFYLFKGGKKLFFGMSLLLLIDITLVFLNSFEIWGLSIISDYLLLILFFSPFFLVINCKRCKIFDSIKYSKKLIHRKVFGLIWLQFLNGLIFFAGALFFGFGLIVAIPIFGIFNTIAYIEIFGSEGIPLTQELKIVDYAKEN</sequence>
<reference evidence="3" key="1">
    <citation type="submission" date="2022-08" db="EMBL/GenBank/DDBJ databases">
        <title>Novel sulfate-reducing endosymbionts in the free-living metamonad Anaeramoeba.</title>
        <authorList>
            <person name="Jerlstrom-Hultqvist J."/>
            <person name="Cepicka I."/>
            <person name="Gallot-Lavallee L."/>
            <person name="Salas-Leiva D."/>
            <person name="Curtis B.A."/>
            <person name="Zahonova K."/>
            <person name="Pipaliya S."/>
            <person name="Dacks J."/>
            <person name="Roger A.J."/>
        </authorList>
    </citation>
    <scope>NUCLEOTIDE SEQUENCE</scope>
    <source>
        <strain evidence="3">Schooner1</strain>
    </source>
</reference>
<keyword evidence="2" id="KW-1133">Transmembrane helix</keyword>
<proteinExistence type="predicted"/>
<gene>
    <name evidence="3" type="ORF">M0813_12797</name>
</gene>
<keyword evidence="4" id="KW-1185">Reference proteome</keyword>
<dbReference type="EMBL" id="JAOAOG010000026">
    <property type="protein sequence ID" value="KAJ6254239.1"/>
    <property type="molecule type" value="Genomic_DNA"/>
</dbReference>
<keyword evidence="2" id="KW-0472">Membrane</keyword>
<accession>A0ABQ8ZBH1</accession>
<feature type="transmembrane region" description="Helical" evidence="2">
    <location>
        <begin position="241"/>
        <end position="259"/>
    </location>
</feature>
<feature type="transmembrane region" description="Helical" evidence="2">
    <location>
        <begin position="124"/>
        <end position="148"/>
    </location>
</feature>
<comment type="caution">
    <text evidence="3">The sequence shown here is derived from an EMBL/GenBank/DDBJ whole genome shotgun (WGS) entry which is preliminary data.</text>
</comment>
<feature type="transmembrane region" description="Helical" evidence="2">
    <location>
        <begin position="366"/>
        <end position="387"/>
    </location>
</feature>
<evidence type="ECO:0000313" key="4">
    <source>
        <dbReference type="Proteomes" id="UP001150062"/>
    </source>
</evidence>
<evidence type="ECO:0000313" key="3">
    <source>
        <dbReference type="EMBL" id="KAJ6254239.1"/>
    </source>
</evidence>
<feature type="region of interest" description="Disordered" evidence="1">
    <location>
        <begin position="1"/>
        <end position="81"/>
    </location>
</feature>
<protein>
    <submittedName>
        <fullName evidence="3">Adenylate cyclase type 1</fullName>
    </submittedName>
</protein>
<feature type="compositionally biased region" description="Basic and acidic residues" evidence="1">
    <location>
        <begin position="41"/>
        <end position="50"/>
    </location>
</feature>
<feature type="transmembrane region" description="Helical" evidence="2">
    <location>
        <begin position="322"/>
        <end position="345"/>
    </location>
</feature>
<feature type="transmembrane region" description="Helical" evidence="2">
    <location>
        <begin position="299"/>
        <end position="316"/>
    </location>
</feature>
<organism evidence="3 4">
    <name type="scientific">Anaeramoeba flamelloides</name>
    <dbReference type="NCBI Taxonomy" id="1746091"/>
    <lineage>
        <taxon>Eukaryota</taxon>
        <taxon>Metamonada</taxon>
        <taxon>Anaeramoebidae</taxon>
        <taxon>Anaeramoeba</taxon>
    </lineage>
</organism>
<keyword evidence="2" id="KW-0812">Transmembrane</keyword>
<name>A0ABQ8ZBH1_9EUKA</name>
<feature type="compositionally biased region" description="Polar residues" evidence="1">
    <location>
        <begin position="52"/>
        <end position="69"/>
    </location>
</feature>
<evidence type="ECO:0000256" key="1">
    <source>
        <dbReference type="SAM" id="MobiDB-lite"/>
    </source>
</evidence>